<comment type="caution">
    <text evidence="2">The sequence shown here is derived from an EMBL/GenBank/DDBJ whole genome shotgun (WGS) entry which is preliminary data.</text>
</comment>
<dbReference type="Proteomes" id="UP000606172">
    <property type="component" value="Unassembled WGS sequence"/>
</dbReference>
<evidence type="ECO:0000313" key="3">
    <source>
        <dbReference type="Proteomes" id="UP000606172"/>
    </source>
</evidence>
<feature type="transmembrane region" description="Helical" evidence="1">
    <location>
        <begin position="213"/>
        <end position="231"/>
    </location>
</feature>
<keyword evidence="3" id="KW-1185">Reference proteome</keyword>
<organism evidence="2 3">
    <name type="scientific">Sinosporangium siamense</name>
    <dbReference type="NCBI Taxonomy" id="1367973"/>
    <lineage>
        <taxon>Bacteria</taxon>
        <taxon>Bacillati</taxon>
        <taxon>Actinomycetota</taxon>
        <taxon>Actinomycetes</taxon>
        <taxon>Streptosporangiales</taxon>
        <taxon>Streptosporangiaceae</taxon>
        <taxon>Sinosporangium</taxon>
    </lineage>
</organism>
<keyword evidence="1" id="KW-0812">Transmembrane</keyword>
<keyword evidence="1" id="KW-1133">Transmembrane helix</keyword>
<feature type="transmembrane region" description="Helical" evidence="1">
    <location>
        <begin position="243"/>
        <end position="259"/>
    </location>
</feature>
<keyword evidence="1" id="KW-0472">Membrane</keyword>
<feature type="transmembrane region" description="Helical" evidence="1">
    <location>
        <begin position="88"/>
        <end position="110"/>
    </location>
</feature>
<feature type="transmembrane region" description="Helical" evidence="1">
    <location>
        <begin position="116"/>
        <end position="139"/>
    </location>
</feature>
<reference evidence="2" key="1">
    <citation type="submission" date="2021-01" db="EMBL/GenBank/DDBJ databases">
        <title>Whole genome shotgun sequence of Sinosporangium siamense NBRC 109515.</title>
        <authorList>
            <person name="Komaki H."/>
            <person name="Tamura T."/>
        </authorList>
    </citation>
    <scope>NUCLEOTIDE SEQUENCE</scope>
    <source>
        <strain evidence="2">NBRC 109515</strain>
    </source>
</reference>
<dbReference type="RefSeq" id="WP_204030348.1">
    <property type="nucleotide sequence ID" value="NZ_BOOW01000034.1"/>
</dbReference>
<accession>A0A919RN68</accession>
<evidence type="ECO:0000313" key="2">
    <source>
        <dbReference type="EMBL" id="GII95276.1"/>
    </source>
</evidence>
<protein>
    <submittedName>
        <fullName evidence="2">Membrane protein</fullName>
    </submittedName>
</protein>
<proteinExistence type="predicted"/>
<feature type="transmembrane region" description="Helical" evidence="1">
    <location>
        <begin position="160"/>
        <end position="181"/>
    </location>
</feature>
<sequence length="271" mass="28329">MTPRHPSVSLIGRYAGGGGGIATDELWALESHLESCGDCRRHLADLVGERAPEVSALVAGVWAELTPRLHAVPPTPQARRWVRRSATWWPPAMMSWFVTTVMATLFLVVAGHLLGAVGVTPMLLAAPVLPALGVAAAWSRGLDPAYELTISSPRAGLPLVLRRTAVVLVAVMPVLLVAGALTGISLAQWLLPSLAFTTGTLGLGSLIGMTRAAVALMSAWATVIVASSAALHDGVFALQPGSMPVWAALGALGAVLVVLRRNNYTSLAIHR</sequence>
<gene>
    <name evidence="2" type="ORF">Ssi02_55070</name>
</gene>
<name>A0A919RN68_9ACTN</name>
<feature type="transmembrane region" description="Helical" evidence="1">
    <location>
        <begin position="187"/>
        <end position="206"/>
    </location>
</feature>
<evidence type="ECO:0000256" key="1">
    <source>
        <dbReference type="SAM" id="Phobius"/>
    </source>
</evidence>
<dbReference type="AlphaFoldDB" id="A0A919RN68"/>
<dbReference type="EMBL" id="BOOW01000034">
    <property type="protein sequence ID" value="GII95276.1"/>
    <property type="molecule type" value="Genomic_DNA"/>
</dbReference>